<dbReference type="Pfam" id="PF00400">
    <property type="entry name" value="WD40"/>
    <property type="match status" value="2"/>
</dbReference>
<feature type="repeat" description="WD" evidence="3">
    <location>
        <begin position="161"/>
        <end position="203"/>
    </location>
</feature>
<dbReference type="SMART" id="SM00320">
    <property type="entry name" value="WD40"/>
    <property type="match status" value="4"/>
</dbReference>
<accession>A0A2T2PCH9</accession>
<dbReference type="Proteomes" id="UP000240883">
    <property type="component" value="Unassembled WGS sequence"/>
</dbReference>
<dbReference type="PROSITE" id="PS50082">
    <property type="entry name" value="WD_REPEATS_2"/>
    <property type="match status" value="2"/>
</dbReference>
<sequence>MAPLTLCASSNLGLPPNSYIYKILSTSPRHNPLIYDQTDSLAIIASDDSLRFLDPTTLSLLPDGLIKNVNESVTCLERVDDPQGNIVATAGRDGLINFWDKRSKQKTLSIQSPSKLVSSLVCSSARNFIAAGIENPEDGPHSSPVYIWDQRNVQAPQLELIESHTDTVTNLELHPDLPTLLLSASTDGLINIFDTSKPDEEDALYQVINHRSAVAHAGFMFPNTDIYALGTDETMSFYALQSQKEEEEEPTPKAYGDVREQLGCEYLAKMHWVGDEPYIAAGKHSESYFDLVPIQKNIQGPPLQYEYDLGKRIRLPGAHGEEVVRDVFTDVHNHTTYTCGEDGHVRAWKFSDDEAMEVDEGAEVSETKKVKDKKDRKEKKKDKKEKRKGGDDDGKKSRYKPY</sequence>
<keyword evidence="1 3" id="KW-0853">WD repeat</keyword>
<proteinExistence type="predicted"/>
<dbReference type="AlphaFoldDB" id="A0A2T2PCH9"/>
<evidence type="ECO:0000256" key="1">
    <source>
        <dbReference type="ARBA" id="ARBA00022574"/>
    </source>
</evidence>
<evidence type="ECO:0000256" key="4">
    <source>
        <dbReference type="SAM" id="MobiDB-lite"/>
    </source>
</evidence>
<evidence type="ECO:0000256" key="3">
    <source>
        <dbReference type="PROSITE-ProRule" id="PRU00221"/>
    </source>
</evidence>
<dbReference type="Gene3D" id="2.130.10.10">
    <property type="entry name" value="YVTN repeat-like/Quinoprotein amine dehydrogenase"/>
    <property type="match status" value="1"/>
</dbReference>
<dbReference type="InterPro" id="IPR039328">
    <property type="entry name" value="WDR89"/>
</dbReference>
<evidence type="ECO:0000256" key="2">
    <source>
        <dbReference type="ARBA" id="ARBA00022737"/>
    </source>
</evidence>
<name>A0A2T2PCH9_CORCC</name>
<dbReference type="InterPro" id="IPR015943">
    <property type="entry name" value="WD40/YVTN_repeat-like_dom_sf"/>
</dbReference>
<protein>
    <submittedName>
        <fullName evidence="5">WD40 repeat-like protein</fullName>
    </submittedName>
</protein>
<dbReference type="PROSITE" id="PS50294">
    <property type="entry name" value="WD_REPEATS_REGION"/>
    <property type="match status" value="1"/>
</dbReference>
<reference evidence="5 6" key="1">
    <citation type="journal article" date="2018" name="Front. Microbiol.">
        <title>Genome-Wide Analysis of Corynespora cassiicola Leaf Fall Disease Putative Effectors.</title>
        <authorList>
            <person name="Lopez D."/>
            <person name="Ribeiro S."/>
            <person name="Label P."/>
            <person name="Fumanal B."/>
            <person name="Venisse J.S."/>
            <person name="Kohler A."/>
            <person name="de Oliveira R.R."/>
            <person name="Labutti K."/>
            <person name="Lipzen A."/>
            <person name="Lail K."/>
            <person name="Bauer D."/>
            <person name="Ohm R.A."/>
            <person name="Barry K.W."/>
            <person name="Spatafora J."/>
            <person name="Grigoriev I.V."/>
            <person name="Martin F.M."/>
            <person name="Pujade-Renaud V."/>
        </authorList>
    </citation>
    <scope>NUCLEOTIDE SEQUENCE [LARGE SCALE GENOMIC DNA]</scope>
    <source>
        <strain evidence="5 6">Philippines</strain>
    </source>
</reference>
<evidence type="ECO:0000313" key="6">
    <source>
        <dbReference type="Proteomes" id="UP000240883"/>
    </source>
</evidence>
<feature type="compositionally biased region" description="Basic residues" evidence="4">
    <location>
        <begin position="376"/>
        <end position="387"/>
    </location>
</feature>
<feature type="repeat" description="WD" evidence="3">
    <location>
        <begin position="81"/>
        <end position="109"/>
    </location>
</feature>
<evidence type="ECO:0000313" key="5">
    <source>
        <dbReference type="EMBL" id="PSN75362.1"/>
    </source>
</evidence>
<dbReference type="PANTHER" id="PTHR22889">
    <property type="entry name" value="WD REPEAT-CONTAINING PROTEIN 89"/>
    <property type="match status" value="1"/>
</dbReference>
<dbReference type="InterPro" id="IPR036322">
    <property type="entry name" value="WD40_repeat_dom_sf"/>
</dbReference>
<dbReference type="SUPFAM" id="SSF50978">
    <property type="entry name" value="WD40 repeat-like"/>
    <property type="match status" value="1"/>
</dbReference>
<dbReference type="STRING" id="1448308.A0A2T2PCH9"/>
<dbReference type="InterPro" id="IPR001680">
    <property type="entry name" value="WD40_rpt"/>
</dbReference>
<dbReference type="OrthoDB" id="25131at2759"/>
<dbReference type="PANTHER" id="PTHR22889:SF0">
    <property type="entry name" value="WD REPEAT-CONTAINING PROTEIN 89"/>
    <property type="match status" value="1"/>
</dbReference>
<gene>
    <name evidence="5" type="ORF">BS50DRAFT_628558</name>
</gene>
<organism evidence="5 6">
    <name type="scientific">Corynespora cassiicola Philippines</name>
    <dbReference type="NCBI Taxonomy" id="1448308"/>
    <lineage>
        <taxon>Eukaryota</taxon>
        <taxon>Fungi</taxon>
        <taxon>Dikarya</taxon>
        <taxon>Ascomycota</taxon>
        <taxon>Pezizomycotina</taxon>
        <taxon>Dothideomycetes</taxon>
        <taxon>Pleosporomycetidae</taxon>
        <taxon>Pleosporales</taxon>
        <taxon>Corynesporascaceae</taxon>
        <taxon>Corynespora</taxon>
    </lineage>
</organism>
<keyword evidence="6" id="KW-1185">Reference proteome</keyword>
<feature type="compositionally biased region" description="Basic and acidic residues" evidence="4">
    <location>
        <begin position="365"/>
        <end position="375"/>
    </location>
</feature>
<dbReference type="EMBL" id="KZ678128">
    <property type="protein sequence ID" value="PSN75362.1"/>
    <property type="molecule type" value="Genomic_DNA"/>
</dbReference>
<keyword evidence="2" id="KW-0677">Repeat</keyword>
<feature type="region of interest" description="Disordered" evidence="4">
    <location>
        <begin position="357"/>
        <end position="402"/>
    </location>
</feature>